<evidence type="ECO:0000313" key="3">
    <source>
        <dbReference type="EMBL" id="MBM6575090.1"/>
    </source>
</evidence>
<dbReference type="PROSITE" id="PS50006">
    <property type="entry name" value="FHA_DOMAIN"/>
    <property type="match status" value="1"/>
</dbReference>
<evidence type="ECO:0000313" key="4">
    <source>
        <dbReference type="Proteomes" id="UP000763641"/>
    </source>
</evidence>
<dbReference type="EMBL" id="JAFEMC010000001">
    <property type="protein sequence ID" value="MBM6575090.1"/>
    <property type="molecule type" value="Genomic_DNA"/>
</dbReference>
<organism evidence="3 4">
    <name type="scientific">Sphingomonas longa</name>
    <dbReference type="NCBI Taxonomy" id="2778730"/>
    <lineage>
        <taxon>Bacteria</taxon>
        <taxon>Pseudomonadati</taxon>
        <taxon>Pseudomonadota</taxon>
        <taxon>Alphaproteobacteria</taxon>
        <taxon>Sphingomonadales</taxon>
        <taxon>Sphingomonadaceae</taxon>
        <taxon>Sphingomonas</taxon>
    </lineage>
</organism>
<keyword evidence="4" id="KW-1185">Reference proteome</keyword>
<evidence type="ECO:0000256" key="1">
    <source>
        <dbReference type="SAM" id="MobiDB-lite"/>
    </source>
</evidence>
<dbReference type="InterPro" id="IPR008984">
    <property type="entry name" value="SMAD_FHA_dom_sf"/>
</dbReference>
<dbReference type="InterPro" id="IPR000253">
    <property type="entry name" value="FHA_dom"/>
</dbReference>
<sequence>MWTLLLSRQADPPGTFIDRRQLDSGEIRIGRDALKCDWVLADQSGHISRAHCTVSVIGLDLFVVDTSTNGVSLNRLGQRIAPQMPVAVRVNDRLLLGDYAIEITTEAAGLAANLQQQFAAAAPPPPPAFSQPDSWFDGGGTDPWGTGAPAAEVHEFLGSAMHDFLAPPRGSQAVAAADPWGGPLSDAFSRPMLASAPLPAASDFAIPEDWAAPPAAAPARADDPFAGMEAFAPVRGDPFAAADPFAVSPPSHSAGRPPSADGFAPSPLPAADPFAMPPMQTSPVKRIADPFAPTADSDPFAGFDVQVDPVARTPDPFANPERATGDPFADFGATADPFTSTPGKLAAPAAAAIDPFSGFGADVDPFASASSEPAAIEPAAADPFALPPARAPSTPSDPFASASRAVSSAGSAQVDPSTTSPAAAPDGEGWAAFCAGAGLDPTDLRTTPDAMHRLGILYKQVVLGLSDLIQDRAAFKNEFRVERTQLGLGRNNPLKHLPALDSAKLLLGDPLPGFMGAEESVRSAFEDVKKHQLAMLAGVQHALRAVFERLSPDEIQRVMEKAIGEKKGLRIGRGVNPWTVYQAVFDALRKDATSNVNSIMSVAFREGYEAFLNGAG</sequence>
<dbReference type="NCBIfam" id="TIGR03354">
    <property type="entry name" value="VI_FHA"/>
    <property type="match status" value="1"/>
</dbReference>
<dbReference type="InterPro" id="IPR017735">
    <property type="entry name" value="T6SS_FHA"/>
</dbReference>
<dbReference type="RefSeq" id="WP_204193638.1">
    <property type="nucleotide sequence ID" value="NZ_JAFEMC010000001.1"/>
</dbReference>
<feature type="region of interest" description="Disordered" evidence="1">
    <location>
        <begin position="384"/>
        <end position="425"/>
    </location>
</feature>
<dbReference type="SUPFAM" id="SSF49879">
    <property type="entry name" value="SMAD/FHA domain"/>
    <property type="match status" value="1"/>
</dbReference>
<proteinExistence type="predicted"/>
<accession>A0ABS2D2E1</accession>
<feature type="compositionally biased region" description="Low complexity" evidence="1">
    <location>
        <begin position="400"/>
        <end position="412"/>
    </location>
</feature>
<comment type="caution">
    <text evidence="3">The sequence shown here is derived from an EMBL/GenBank/DDBJ whole genome shotgun (WGS) entry which is preliminary data.</text>
</comment>
<protein>
    <submittedName>
        <fullName evidence="3">Type VI secretion system-associated FHA domain protein TagH</fullName>
    </submittedName>
</protein>
<reference evidence="3 4" key="1">
    <citation type="submission" date="2020-12" db="EMBL/GenBank/DDBJ databases">
        <title>Sphingomonas sp.</title>
        <authorList>
            <person name="Kim M.K."/>
        </authorList>
    </citation>
    <scope>NUCLEOTIDE SEQUENCE [LARGE SCALE GENOMIC DNA]</scope>
    <source>
        <strain evidence="3 4">BT552</strain>
    </source>
</reference>
<dbReference type="CDD" id="cd00060">
    <property type="entry name" value="FHA"/>
    <property type="match status" value="1"/>
</dbReference>
<dbReference type="Pfam" id="PF20232">
    <property type="entry name" value="T6SS_FHA_C"/>
    <property type="match status" value="1"/>
</dbReference>
<name>A0ABS2D2E1_9SPHN</name>
<dbReference type="Gene3D" id="2.60.200.20">
    <property type="match status" value="1"/>
</dbReference>
<dbReference type="SMART" id="SM00240">
    <property type="entry name" value="FHA"/>
    <property type="match status" value="1"/>
</dbReference>
<dbReference type="InterPro" id="IPR046883">
    <property type="entry name" value="T6SS_FHA_C"/>
</dbReference>
<dbReference type="Proteomes" id="UP000763641">
    <property type="component" value="Unassembled WGS sequence"/>
</dbReference>
<gene>
    <name evidence="3" type="primary">tagH</name>
    <name evidence="3" type="ORF">ILT43_01800</name>
</gene>
<feature type="domain" description="FHA" evidence="2">
    <location>
        <begin position="27"/>
        <end position="74"/>
    </location>
</feature>
<evidence type="ECO:0000259" key="2">
    <source>
        <dbReference type="PROSITE" id="PS50006"/>
    </source>
</evidence>